<keyword evidence="8" id="KW-0223">Dioxygenase</keyword>
<dbReference type="InterPro" id="IPR050584">
    <property type="entry name" value="Cholesterol_7-desaturase"/>
</dbReference>
<sequence>MNPTDQPLAYWWPLATSQQLGVGKPLARVLHGRPLVLFRERDGRPAALPDRCPHRFAPLSAGCVRDGAVECPYHGWRFNGAGQCTRAPGSLDEGSSAVLLQPLQARDSHGLIWVRDAKLPAPALPCSATQEGLDLFWMHDKVRCSLQEAAENFLDAFHTHFVHAGWIRRDSKRQRVIADIRALEDGIEARYSEERLQPGLISRLFEGSRGESFGRFRLPGLAEIEYRDARGRLTLLITAWLVPAEAGHLQVIARIATRRGWLPGWLKRLLIRPLFGVVLRQDKRILEAVSANQQRFADCAEQWGPVQMLDGRQDLLGPWIRQLLLKGRLDDFAARRLELEL</sequence>
<dbReference type="InterPro" id="IPR036922">
    <property type="entry name" value="Rieske_2Fe-2S_sf"/>
</dbReference>
<dbReference type="GO" id="GO:0051537">
    <property type="term" value="F:2 iron, 2 sulfur cluster binding"/>
    <property type="evidence" value="ECO:0007669"/>
    <property type="project" value="UniProtKB-KW"/>
</dbReference>
<evidence type="ECO:0000256" key="4">
    <source>
        <dbReference type="ARBA" id="ARBA00023004"/>
    </source>
</evidence>
<dbReference type="Gene3D" id="3.90.380.10">
    <property type="entry name" value="Naphthalene 1,2-dioxygenase Alpha Subunit, Chain A, domain 1"/>
    <property type="match status" value="1"/>
</dbReference>
<keyword evidence="4" id="KW-0408">Iron</keyword>
<evidence type="ECO:0000313" key="10">
    <source>
        <dbReference type="Proteomes" id="UP001278050"/>
    </source>
</evidence>
<dbReference type="EMBL" id="JAWXXP010000001">
    <property type="protein sequence ID" value="MDX5993132.1"/>
    <property type="molecule type" value="Genomic_DNA"/>
</dbReference>
<gene>
    <name evidence="8" type="ORF">SAMN05216575_102260</name>
    <name evidence="7" type="ORF">SIM71_13765</name>
</gene>
<keyword evidence="1" id="KW-0001">2Fe-2S</keyword>
<dbReference type="SUPFAM" id="SSF50022">
    <property type="entry name" value="ISP domain"/>
    <property type="match status" value="1"/>
</dbReference>
<dbReference type="GO" id="GO:0046872">
    <property type="term" value="F:metal ion binding"/>
    <property type="evidence" value="ECO:0007669"/>
    <property type="project" value="UniProtKB-KW"/>
</dbReference>
<dbReference type="EMBL" id="FNAE01000002">
    <property type="protein sequence ID" value="SDE27115.1"/>
    <property type="molecule type" value="Genomic_DNA"/>
</dbReference>
<evidence type="ECO:0000256" key="5">
    <source>
        <dbReference type="ARBA" id="ARBA00023014"/>
    </source>
</evidence>
<keyword evidence="5" id="KW-0411">Iron-sulfur</keyword>
<dbReference type="GO" id="GO:0051213">
    <property type="term" value="F:dioxygenase activity"/>
    <property type="evidence" value="ECO:0007669"/>
    <property type="project" value="UniProtKB-KW"/>
</dbReference>
<dbReference type="RefSeq" id="WP_074677296.1">
    <property type="nucleotide sequence ID" value="NZ_CBCSET010000003.1"/>
</dbReference>
<dbReference type="PANTHER" id="PTHR21266">
    <property type="entry name" value="IRON-SULFUR DOMAIN CONTAINING PROTEIN"/>
    <property type="match status" value="1"/>
</dbReference>
<dbReference type="Proteomes" id="UP000182413">
    <property type="component" value="Unassembled WGS sequence"/>
</dbReference>
<evidence type="ECO:0000256" key="3">
    <source>
        <dbReference type="ARBA" id="ARBA00023002"/>
    </source>
</evidence>
<dbReference type="SUPFAM" id="SSF55961">
    <property type="entry name" value="Bet v1-like"/>
    <property type="match status" value="1"/>
</dbReference>
<evidence type="ECO:0000259" key="6">
    <source>
        <dbReference type="PROSITE" id="PS51296"/>
    </source>
</evidence>
<reference evidence="8 9" key="1">
    <citation type="submission" date="2016-10" db="EMBL/GenBank/DDBJ databases">
        <authorList>
            <person name="de Groot N.N."/>
        </authorList>
    </citation>
    <scope>NUCLEOTIDE SEQUENCE [LARGE SCALE GENOMIC DNA]</scope>
    <source>
        <strain evidence="8 9">JCM 10630</strain>
    </source>
</reference>
<evidence type="ECO:0000256" key="1">
    <source>
        <dbReference type="ARBA" id="ARBA00022714"/>
    </source>
</evidence>
<dbReference type="PROSITE" id="PS51296">
    <property type="entry name" value="RIESKE"/>
    <property type="match status" value="1"/>
</dbReference>
<dbReference type="AlphaFoldDB" id="A0A1G7BLG1"/>
<evidence type="ECO:0000313" key="7">
    <source>
        <dbReference type="EMBL" id="MDX5993132.1"/>
    </source>
</evidence>
<organism evidence="8 9">
    <name type="scientific">Ectopseudomonas alcaliphila</name>
    <dbReference type="NCBI Taxonomy" id="101564"/>
    <lineage>
        <taxon>Bacteria</taxon>
        <taxon>Pseudomonadati</taxon>
        <taxon>Pseudomonadota</taxon>
        <taxon>Gammaproteobacteria</taxon>
        <taxon>Pseudomonadales</taxon>
        <taxon>Pseudomonadaceae</taxon>
        <taxon>Ectopseudomonas</taxon>
    </lineage>
</organism>
<reference evidence="7 10" key="2">
    <citation type="submission" date="2023-11" db="EMBL/GenBank/DDBJ databases">
        <title>MicrobeMod: A computational toolkit for identifying prokaryotic methylation and restriction-modification with nanopore sequencing.</title>
        <authorList>
            <person name="Crits-Christoph A."/>
            <person name="Kang S.C."/>
            <person name="Lee H."/>
            <person name="Ostrov N."/>
        </authorList>
    </citation>
    <scope>NUCLEOTIDE SEQUENCE [LARGE SCALE GENOMIC DNA]</scope>
    <source>
        <strain evidence="7 10">ATCC BAA-571</strain>
    </source>
</reference>
<evidence type="ECO:0000313" key="8">
    <source>
        <dbReference type="EMBL" id="SDE27115.1"/>
    </source>
</evidence>
<dbReference type="Proteomes" id="UP001278050">
    <property type="component" value="Unassembled WGS sequence"/>
</dbReference>
<evidence type="ECO:0000256" key="2">
    <source>
        <dbReference type="ARBA" id="ARBA00022723"/>
    </source>
</evidence>
<proteinExistence type="predicted"/>
<evidence type="ECO:0000313" key="9">
    <source>
        <dbReference type="Proteomes" id="UP000182413"/>
    </source>
</evidence>
<dbReference type="InterPro" id="IPR044043">
    <property type="entry name" value="VanA_C_cat"/>
</dbReference>
<protein>
    <submittedName>
        <fullName evidence="8">Phenylpropionate dioxygenase, large terminal subunit</fullName>
    </submittedName>
    <submittedName>
        <fullName evidence="7">Rieske 2Fe-2S domain-containing protein</fullName>
    </submittedName>
</protein>
<dbReference type="PANTHER" id="PTHR21266:SF60">
    <property type="entry name" value="3-KETOSTEROID-9-ALPHA-MONOOXYGENASE, OXYGENASE COMPONENT"/>
    <property type="match status" value="1"/>
</dbReference>
<keyword evidence="3" id="KW-0560">Oxidoreductase</keyword>
<dbReference type="InterPro" id="IPR017941">
    <property type="entry name" value="Rieske_2Fe-2S"/>
</dbReference>
<accession>A0A1G7BLG1</accession>
<dbReference type="Pfam" id="PF00355">
    <property type="entry name" value="Rieske"/>
    <property type="match status" value="1"/>
</dbReference>
<dbReference type="OrthoDB" id="9769355at2"/>
<name>A0A1G7BLG1_9GAMM</name>
<keyword evidence="2" id="KW-0479">Metal-binding</keyword>
<dbReference type="Gene3D" id="2.102.10.10">
    <property type="entry name" value="Rieske [2Fe-2S] iron-sulphur domain"/>
    <property type="match status" value="1"/>
</dbReference>
<keyword evidence="10" id="KW-1185">Reference proteome</keyword>
<feature type="domain" description="Rieske" evidence="6">
    <location>
        <begin position="12"/>
        <end position="114"/>
    </location>
</feature>
<dbReference type="Pfam" id="PF19112">
    <property type="entry name" value="VanA_C"/>
    <property type="match status" value="1"/>
</dbReference>